<reference evidence="1" key="1">
    <citation type="submission" date="2020-05" db="EMBL/GenBank/DDBJ databases">
        <title>WGS assembly of Panicum virgatum.</title>
        <authorList>
            <person name="Lovell J.T."/>
            <person name="Jenkins J."/>
            <person name="Shu S."/>
            <person name="Juenger T.E."/>
            <person name="Schmutz J."/>
        </authorList>
    </citation>
    <scope>NUCLEOTIDE SEQUENCE</scope>
    <source>
        <strain evidence="1">AP13</strain>
    </source>
</reference>
<keyword evidence="2" id="KW-1185">Reference proteome</keyword>
<dbReference type="AlphaFoldDB" id="A0A8T0QQV5"/>
<name>A0A8T0QQV5_PANVG</name>
<accession>A0A8T0QQV5</accession>
<evidence type="ECO:0000313" key="1">
    <source>
        <dbReference type="EMBL" id="KAG2575444.1"/>
    </source>
</evidence>
<organism evidence="1 2">
    <name type="scientific">Panicum virgatum</name>
    <name type="common">Blackwell switchgrass</name>
    <dbReference type="NCBI Taxonomy" id="38727"/>
    <lineage>
        <taxon>Eukaryota</taxon>
        <taxon>Viridiplantae</taxon>
        <taxon>Streptophyta</taxon>
        <taxon>Embryophyta</taxon>
        <taxon>Tracheophyta</taxon>
        <taxon>Spermatophyta</taxon>
        <taxon>Magnoliopsida</taxon>
        <taxon>Liliopsida</taxon>
        <taxon>Poales</taxon>
        <taxon>Poaceae</taxon>
        <taxon>PACMAD clade</taxon>
        <taxon>Panicoideae</taxon>
        <taxon>Panicodae</taxon>
        <taxon>Paniceae</taxon>
        <taxon>Panicinae</taxon>
        <taxon>Panicum</taxon>
        <taxon>Panicum sect. Hiantes</taxon>
    </lineage>
</organism>
<proteinExistence type="predicted"/>
<sequence length="99" mass="11508">MNRSLFQSRSGQRALARCGFSGERAFHALLYASVLMHSNCLTYCLNKRVHGPPDLFWEMKLLSQSCVAYLEEFSPLNYIYKCVQVSWYMCSDTSMDYLQ</sequence>
<gene>
    <name evidence="1" type="ORF">PVAP13_7KG382810</name>
</gene>
<comment type="caution">
    <text evidence="1">The sequence shown here is derived from an EMBL/GenBank/DDBJ whole genome shotgun (WGS) entry which is preliminary data.</text>
</comment>
<protein>
    <submittedName>
        <fullName evidence="1">Uncharacterized protein</fullName>
    </submittedName>
</protein>
<evidence type="ECO:0000313" key="2">
    <source>
        <dbReference type="Proteomes" id="UP000823388"/>
    </source>
</evidence>
<dbReference type="EMBL" id="CM029049">
    <property type="protein sequence ID" value="KAG2575444.1"/>
    <property type="molecule type" value="Genomic_DNA"/>
</dbReference>
<dbReference type="Proteomes" id="UP000823388">
    <property type="component" value="Chromosome 7K"/>
</dbReference>